<keyword evidence="15" id="KW-0812">Transmembrane</keyword>
<keyword evidence="6 13" id="KW-0349">Heme</keyword>
<evidence type="ECO:0000256" key="14">
    <source>
        <dbReference type="RuleBase" id="RU000461"/>
    </source>
</evidence>
<comment type="subcellular location">
    <subcellularLocation>
        <location evidence="3">Endoplasmic reticulum membrane</location>
        <topology evidence="3">Peripheral membrane protein</topology>
    </subcellularLocation>
    <subcellularLocation>
        <location evidence="2">Microsome membrane</location>
        <topology evidence="2">Peripheral membrane protein</topology>
    </subcellularLocation>
</comment>
<evidence type="ECO:0000313" key="17">
    <source>
        <dbReference type="Proteomes" id="UP000008144"/>
    </source>
</evidence>
<dbReference type="Gene3D" id="1.10.630.10">
    <property type="entry name" value="Cytochrome P450"/>
    <property type="match status" value="1"/>
</dbReference>
<dbReference type="GO" id="GO:0005789">
    <property type="term" value="C:endoplasmic reticulum membrane"/>
    <property type="evidence" value="ECO:0007669"/>
    <property type="project" value="UniProtKB-SubCell"/>
</dbReference>
<evidence type="ECO:0000256" key="11">
    <source>
        <dbReference type="ARBA" id="ARBA00023004"/>
    </source>
</evidence>
<dbReference type="GO" id="GO:0005506">
    <property type="term" value="F:iron ion binding"/>
    <property type="evidence" value="ECO:0007669"/>
    <property type="project" value="InterPro"/>
</dbReference>
<feature type="binding site" description="axial binding residue" evidence="13">
    <location>
        <position position="457"/>
    </location>
    <ligand>
        <name>heme</name>
        <dbReference type="ChEBI" id="CHEBI:30413"/>
    </ligand>
    <ligandPart>
        <name>Fe</name>
        <dbReference type="ChEBI" id="CHEBI:18248"/>
    </ligandPart>
</feature>
<keyword evidence="17" id="KW-1185">Reference proteome</keyword>
<evidence type="ECO:0000256" key="13">
    <source>
        <dbReference type="PIRSR" id="PIRSR602401-1"/>
    </source>
</evidence>
<dbReference type="PANTHER" id="PTHR24289">
    <property type="entry name" value="STEROID 17-ALPHA-HYDROXYLASE/17,20 LYASE"/>
    <property type="match status" value="1"/>
</dbReference>
<feature type="transmembrane region" description="Helical" evidence="15">
    <location>
        <begin position="6"/>
        <end position="29"/>
    </location>
</feature>
<evidence type="ECO:0000256" key="8">
    <source>
        <dbReference type="ARBA" id="ARBA00022824"/>
    </source>
</evidence>
<dbReference type="Proteomes" id="UP000008144">
    <property type="component" value="Chromosome 5"/>
</dbReference>
<evidence type="ECO:0000256" key="15">
    <source>
        <dbReference type="SAM" id="Phobius"/>
    </source>
</evidence>
<dbReference type="GO" id="GO:0008210">
    <property type="term" value="P:estrogen metabolic process"/>
    <property type="evidence" value="ECO:0000318"/>
    <property type="project" value="GO_Central"/>
</dbReference>
<keyword evidence="11 13" id="KW-0408">Iron</keyword>
<dbReference type="PRINTS" id="PR00385">
    <property type="entry name" value="P450"/>
</dbReference>
<keyword evidence="15" id="KW-0472">Membrane</keyword>
<dbReference type="Ensembl" id="ENSCINT00000012842.3">
    <property type="protein sequence ID" value="ENSCINP00000012842.3"/>
    <property type="gene ID" value="ENSCING00000006203.3"/>
</dbReference>
<keyword evidence="10 14" id="KW-0560">Oxidoreductase</keyword>
<dbReference type="STRING" id="7719.ENSCINP00000012842"/>
<keyword evidence="7 13" id="KW-0479">Metal-binding</keyword>
<keyword evidence="9" id="KW-0492">Microsome</keyword>
<dbReference type="GO" id="GO:0016712">
    <property type="term" value="F:oxidoreductase activity, acting on paired donors, with incorporation or reduction of molecular oxygen, reduced flavin or flavoprotein as one donor, and incorporation of one atom of oxygen"/>
    <property type="evidence" value="ECO:0000318"/>
    <property type="project" value="GO_Central"/>
</dbReference>
<dbReference type="FunFam" id="1.10.630.10:FF:000094">
    <property type="entry name" value="cytochrome P450 2J6-like"/>
    <property type="match status" value="1"/>
</dbReference>
<organism evidence="16 17">
    <name type="scientific">Ciona intestinalis</name>
    <name type="common">Transparent sea squirt</name>
    <name type="synonym">Ascidia intestinalis</name>
    <dbReference type="NCBI Taxonomy" id="7719"/>
    <lineage>
        <taxon>Eukaryota</taxon>
        <taxon>Metazoa</taxon>
        <taxon>Chordata</taxon>
        <taxon>Tunicata</taxon>
        <taxon>Ascidiacea</taxon>
        <taxon>Phlebobranchia</taxon>
        <taxon>Cionidae</taxon>
        <taxon>Ciona</taxon>
    </lineage>
</organism>
<dbReference type="InterPro" id="IPR017972">
    <property type="entry name" value="Cyt_P450_CS"/>
</dbReference>
<accession>F6YVH4</accession>
<dbReference type="Pfam" id="PF00067">
    <property type="entry name" value="p450"/>
    <property type="match status" value="1"/>
</dbReference>
<dbReference type="InterPro" id="IPR036396">
    <property type="entry name" value="Cyt_P450_sf"/>
</dbReference>
<keyword evidence="8" id="KW-0256">Endoplasmic reticulum</keyword>
<dbReference type="CDD" id="cd11028">
    <property type="entry name" value="CYP1"/>
    <property type="match status" value="1"/>
</dbReference>
<evidence type="ECO:0000313" key="16">
    <source>
        <dbReference type="Ensembl" id="ENSCINP00000012842.3"/>
    </source>
</evidence>
<dbReference type="GO" id="GO:0009404">
    <property type="term" value="P:toxin metabolic process"/>
    <property type="evidence" value="ECO:0000318"/>
    <property type="project" value="GO_Central"/>
</dbReference>
<dbReference type="EC" id="1.14.14.1" evidence="5"/>
<evidence type="ECO:0000256" key="7">
    <source>
        <dbReference type="ARBA" id="ARBA00022723"/>
    </source>
</evidence>
<keyword evidence="12 14" id="KW-0503">Monooxygenase</keyword>
<dbReference type="PANTHER" id="PTHR24289:SF21">
    <property type="entry name" value="CYTOCHROME P450 1A"/>
    <property type="match status" value="1"/>
</dbReference>
<dbReference type="GO" id="GO:0042178">
    <property type="term" value="P:xenobiotic catabolic process"/>
    <property type="evidence" value="ECO:0000318"/>
    <property type="project" value="GO_Central"/>
</dbReference>
<dbReference type="GO" id="GO:0020037">
    <property type="term" value="F:heme binding"/>
    <property type="evidence" value="ECO:0007669"/>
    <property type="project" value="InterPro"/>
</dbReference>
<dbReference type="InterPro" id="IPR001128">
    <property type="entry name" value="Cyt_P450"/>
</dbReference>
<dbReference type="GO" id="GO:0006706">
    <property type="term" value="P:steroid catabolic process"/>
    <property type="evidence" value="ECO:0000318"/>
    <property type="project" value="GO_Central"/>
</dbReference>
<dbReference type="GO" id="GO:0005739">
    <property type="term" value="C:mitochondrion"/>
    <property type="evidence" value="ECO:0000318"/>
    <property type="project" value="GO_Central"/>
</dbReference>
<proteinExistence type="inferred from homology"/>
<evidence type="ECO:0000256" key="3">
    <source>
        <dbReference type="ARBA" id="ARBA00004406"/>
    </source>
</evidence>
<dbReference type="GeneTree" id="ENSGT00950000183037"/>
<dbReference type="EMBL" id="EAAA01002101">
    <property type="status" value="NOT_ANNOTATED_CDS"/>
    <property type="molecule type" value="Genomic_DNA"/>
</dbReference>
<name>F6YVH4_CIOIN</name>
<evidence type="ECO:0000256" key="10">
    <source>
        <dbReference type="ARBA" id="ARBA00023002"/>
    </source>
</evidence>
<evidence type="ECO:0000256" key="12">
    <source>
        <dbReference type="ARBA" id="ARBA00023033"/>
    </source>
</evidence>
<comment type="cofactor">
    <cofactor evidence="1 13">
        <name>heme</name>
        <dbReference type="ChEBI" id="CHEBI:30413"/>
    </cofactor>
</comment>
<evidence type="ECO:0000256" key="6">
    <source>
        <dbReference type="ARBA" id="ARBA00022617"/>
    </source>
</evidence>
<sequence>MDSLVFVLVDTVLVMKYQILLFLVIVYAIKLLATSQSRRLNIPGPYPWPVIGNVIEMGGQPQFSLTNMAKKYGPVYLMKLGTADVLVLNNYEVIKEALLRQRRIFGGRPIFDSFKKISQGRGVVFNSTMTQGDEWMKLKMTIVKHVHRFVSSEETKGYVAHHVQMEAVELVRILTEKCRSSPNKVIFPIEQINLAIANVVCAIMFGHRYQHGNKEFQDLISLNEQFGDVIGSGSQVDVIPWMKIFPKFRNALKVFDFLTNRLNDWMRLRTKEHRLTYKHGVIRDIVDSFIAESIDHPEQSALNDDVIMALTTDVFGAGQDTMSTTMQWVFVYMMHFKECQRKIHAELDSVIGPGELPHISDRRRLPYLEAVMHEIFRHSTFTSTTIPHVTTQDTVLDGHFIPKGILVFINQFGANHDPNHWVDPDKFIPERFLDGKGNLISRPHDRYLLFSTGARKCPGDELSRMLILHFMATMFALCEVSSDPKKPATLDAVYNLSMRPKELRTIVRSRNLPFLKNSVAQMSEADSHVLTVPGE</sequence>
<evidence type="ECO:0000256" key="4">
    <source>
        <dbReference type="ARBA" id="ARBA00010617"/>
    </source>
</evidence>
<dbReference type="HOGENOM" id="CLU_001570_22_0_1"/>
<protein>
    <recommendedName>
        <fullName evidence="5">unspecific monooxygenase</fullName>
        <ecNumber evidence="5">1.14.14.1</ecNumber>
    </recommendedName>
</protein>
<comment type="similarity">
    <text evidence="4 14">Belongs to the cytochrome P450 family.</text>
</comment>
<dbReference type="AlphaFoldDB" id="F6YVH4"/>
<dbReference type="OMA" id="QIRLGNC"/>
<evidence type="ECO:0000256" key="2">
    <source>
        <dbReference type="ARBA" id="ARBA00004174"/>
    </source>
</evidence>
<reference evidence="16" key="2">
    <citation type="journal article" date="2008" name="Genome Biol.">
        <title>Improved genome assembly and evidence-based global gene model set for the chordate Ciona intestinalis: new insight into intron and operon populations.</title>
        <authorList>
            <person name="Satou Y."/>
            <person name="Mineta K."/>
            <person name="Ogasawara M."/>
            <person name="Sasakura Y."/>
            <person name="Shoguchi E."/>
            <person name="Ueno K."/>
            <person name="Yamada L."/>
            <person name="Matsumoto J."/>
            <person name="Wasserscheid J."/>
            <person name="Dewar K."/>
            <person name="Wiley G.B."/>
            <person name="Macmil S.L."/>
            <person name="Roe B.A."/>
            <person name="Zeller R.W."/>
            <person name="Hastings K.E."/>
            <person name="Lemaire P."/>
            <person name="Lindquist E."/>
            <person name="Endo T."/>
            <person name="Hotta K."/>
            <person name="Inaba K."/>
        </authorList>
    </citation>
    <scope>NUCLEOTIDE SEQUENCE [LARGE SCALE GENOMIC DNA]</scope>
    <source>
        <strain evidence="16">wild type</strain>
    </source>
</reference>
<reference evidence="16" key="4">
    <citation type="submission" date="2025-09" db="UniProtKB">
        <authorList>
            <consortium name="Ensembl"/>
        </authorList>
    </citation>
    <scope>IDENTIFICATION</scope>
</reference>
<evidence type="ECO:0000256" key="5">
    <source>
        <dbReference type="ARBA" id="ARBA00012109"/>
    </source>
</evidence>
<dbReference type="InterPro" id="IPR002401">
    <property type="entry name" value="Cyt_P450_E_grp-I"/>
</dbReference>
<reference evidence="17" key="1">
    <citation type="journal article" date="2002" name="Science">
        <title>The draft genome of Ciona intestinalis: insights into chordate and vertebrate origins.</title>
        <authorList>
            <person name="Dehal P."/>
            <person name="Satou Y."/>
            <person name="Campbell R.K."/>
            <person name="Chapman J."/>
            <person name="Degnan B."/>
            <person name="De Tomaso A."/>
            <person name="Davidson B."/>
            <person name="Di Gregorio A."/>
            <person name="Gelpke M."/>
            <person name="Goodstein D.M."/>
            <person name="Harafuji N."/>
            <person name="Hastings K.E."/>
            <person name="Ho I."/>
            <person name="Hotta K."/>
            <person name="Huang W."/>
            <person name="Kawashima T."/>
            <person name="Lemaire P."/>
            <person name="Martinez D."/>
            <person name="Meinertzhagen I.A."/>
            <person name="Necula S."/>
            <person name="Nonaka M."/>
            <person name="Putnam N."/>
            <person name="Rash S."/>
            <person name="Saiga H."/>
            <person name="Satake M."/>
            <person name="Terry A."/>
            <person name="Yamada L."/>
            <person name="Wang H.G."/>
            <person name="Awazu S."/>
            <person name="Azumi K."/>
            <person name="Boore J."/>
            <person name="Branno M."/>
            <person name="Chin-Bow S."/>
            <person name="DeSantis R."/>
            <person name="Doyle S."/>
            <person name="Francino P."/>
            <person name="Keys D.N."/>
            <person name="Haga S."/>
            <person name="Hayashi H."/>
            <person name="Hino K."/>
            <person name="Imai K.S."/>
            <person name="Inaba K."/>
            <person name="Kano S."/>
            <person name="Kobayashi K."/>
            <person name="Kobayashi M."/>
            <person name="Lee B.I."/>
            <person name="Makabe K.W."/>
            <person name="Manohar C."/>
            <person name="Matassi G."/>
            <person name="Medina M."/>
            <person name="Mochizuki Y."/>
            <person name="Mount S."/>
            <person name="Morishita T."/>
            <person name="Miura S."/>
            <person name="Nakayama A."/>
            <person name="Nishizaka S."/>
            <person name="Nomoto H."/>
            <person name="Ohta F."/>
            <person name="Oishi K."/>
            <person name="Rigoutsos I."/>
            <person name="Sano M."/>
            <person name="Sasaki A."/>
            <person name="Sasakura Y."/>
            <person name="Shoguchi E."/>
            <person name="Shin-i T."/>
            <person name="Spagnuolo A."/>
            <person name="Stainier D."/>
            <person name="Suzuki M.M."/>
            <person name="Tassy O."/>
            <person name="Takatori N."/>
            <person name="Tokuoka M."/>
            <person name="Yagi K."/>
            <person name="Yoshizaki F."/>
            <person name="Wada S."/>
            <person name="Zhang C."/>
            <person name="Hyatt P.D."/>
            <person name="Larimer F."/>
            <person name="Detter C."/>
            <person name="Doggett N."/>
            <person name="Glavina T."/>
            <person name="Hawkins T."/>
            <person name="Richardson P."/>
            <person name="Lucas S."/>
            <person name="Kohara Y."/>
            <person name="Levine M."/>
            <person name="Satoh N."/>
            <person name="Rokhsar D.S."/>
        </authorList>
    </citation>
    <scope>NUCLEOTIDE SEQUENCE [LARGE SCALE GENOMIC DNA]</scope>
</reference>
<evidence type="ECO:0000256" key="1">
    <source>
        <dbReference type="ARBA" id="ARBA00001971"/>
    </source>
</evidence>
<dbReference type="SUPFAM" id="SSF48264">
    <property type="entry name" value="Cytochrome P450"/>
    <property type="match status" value="1"/>
</dbReference>
<dbReference type="PRINTS" id="PR00463">
    <property type="entry name" value="EP450I"/>
</dbReference>
<dbReference type="PROSITE" id="PS00086">
    <property type="entry name" value="CYTOCHROME_P450"/>
    <property type="match status" value="1"/>
</dbReference>
<dbReference type="InParanoid" id="F6YVH4"/>
<evidence type="ECO:0000256" key="9">
    <source>
        <dbReference type="ARBA" id="ARBA00022848"/>
    </source>
</evidence>
<keyword evidence="15" id="KW-1133">Transmembrane helix</keyword>
<reference evidence="16" key="3">
    <citation type="submission" date="2025-08" db="UniProtKB">
        <authorList>
            <consortium name="Ensembl"/>
        </authorList>
    </citation>
    <scope>IDENTIFICATION</scope>
</reference>